<dbReference type="PROSITE" id="PS00793">
    <property type="entry name" value="DHPS_2"/>
    <property type="match status" value="1"/>
</dbReference>
<dbReference type="Pfam" id="PF02875">
    <property type="entry name" value="Mur_ligase_C"/>
    <property type="match status" value="1"/>
</dbReference>
<dbReference type="GO" id="GO:0005524">
    <property type="term" value="F:ATP binding"/>
    <property type="evidence" value="ECO:0007669"/>
    <property type="project" value="UniProtKB-KW"/>
</dbReference>
<evidence type="ECO:0000256" key="3">
    <source>
        <dbReference type="ARBA" id="ARBA00004763"/>
    </source>
</evidence>
<dbReference type="PROSITE" id="PS00792">
    <property type="entry name" value="DHPS_1"/>
    <property type="match status" value="1"/>
</dbReference>
<dbReference type="FunFam" id="3.40.1190.10:FF:000011">
    <property type="entry name" value="Folylpolyglutamate synthase/dihydrofolate synthase"/>
    <property type="match status" value="1"/>
</dbReference>
<dbReference type="Gene3D" id="3.90.190.20">
    <property type="entry name" value="Mur ligase, C-terminal domain"/>
    <property type="match status" value="1"/>
</dbReference>
<dbReference type="SUPFAM" id="SSF51717">
    <property type="entry name" value="Dihydropteroate synthetase-like"/>
    <property type="match status" value="1"/>
</dbReference>
<gene>
    <name evidence="21" type="ORF">C492_12210</name>
</gene>
<organism evidence="21 22">
    <name type="scientific">Natronococcus jeotgali DSM 18795</name>
    <dbReference type="NCBI Taxonomy" id="1227498"/>
    <lineage>
        <taxon>Archaea</taxon>
        <taxon>Methanobacteriati</taxon>
        <taxon>Methanobacteriota</taxon>
        <taxon>Stenosarchaea group</taxon>
        <taxon>Halobacteria</taxon>
        <taxon>Halobacteriales</taxon>
        <taxon>Natrialbaceae</taxon>
        <taxon>Natronococcus</taxon>
    </lineage>
</organism>
<dbReference type="CDD" id="cd00739">
    <property type="entry name" value="DHPS"/>
    <property type="match status" value="1"/>
</dbReference>
<evidence type="ECO:0000256" key="14">
    <source>
        <dbReference type="ARBA" id="ARBA00022909"/>
    </source>
</evidence>
<evidence type="ECO:0000256" key="11">
    <source>
        <dbReference type="ARBA" id="ARBA00022741"/>
    </source>
</evidence>
<dbReference type="GO" id="GO:0046654">
    <property type="term" value="P:tetrahydrofolate biosynthetic process"/>
    <property type="evidence" value="ECO:0007669"/>
    <property type="project" value="TreeGrafter"/>
</dbReference>
<dbReference type="STRING" id="1227498.C492_12210"/>
<dbReference type="InterPro" id="IPR036565">
    <property type="entry name" value="Mur-like_cat_sf"/>
</dbReference>
<keyword evidence="10" id="KW-0479">Metal-binding</keyword>
<dbReference type="Pfam" id="PF00809">
    <property type="entry name" value="Pterin_bind"/>
    <property type="match status" value="1"/>
</dbReference>
<dbReference type="NCBIfam" id="TIGR01496">
    <property type="entry name" value="DHPS"/>
    <property type="match status" value="1"/>
</dbReference>
<keyword evidence="14" id="KW-0289">Folate biosynthesis</keyword>
<evidence type="ECO:0000256" key="5">
    <source>
        <dbReference type="ARBA" id="ARBA00009951"/>
    </source>
</evidence>
<keyword evidence="12" id="KW-0067">ATP-binding</keyword>
<evidence type="ECO:0000256" key="8">
    <source>
        <dbReference type="ARBA" id="ARBA00022598"/>
    </source>
</evidence>
<keyword evidence="11" id="KW-0547">Nucleotide-binding</keyword>
<dbReference type="PANTHER" id="PTHR20941:SF1">
    <property type="entry name" value="FOLIC ACID SYNTHESIS PROTEIN FOL1"/>
    <property type="match status" value="1"/>
</dbReference>
<dbReference type="InterPro" id="IPR000489">
    <property type="entry name" value="Pterin-binding_dom"/>
</dbReference>
<dbReference type="RefSeq" id="WP_008423790.1">
    <property type="nucleotide sequence ID" value="NZ_AOIA01000114.1"/>
</dbReference>
<comment type="pathway">
    <text evidence="4">Cofactor biosynthesis; tetrahydrofolylpolyglutamate biosynthesis.</text>
</comment>
<comment type="function">
    <text evidence="17">Can complement an H.volcanii mutant strain that is thymidine auxotroph because it lacks the two dihydrofolate reductase genes encoded by hdrA and hdrB.</text>
</comment>
<evidence type="ECO:0000256" key="2">
    <source>
        <dbReference type="ARBA" id="ARBA00001946"/>
    </source>
</evidence>
<comment type="catalytic activity">
    <reaction evidence="16">
        <text>(6S)-5,6,7,8-tetrahydrofolyl-(gamma-L-Glu)(n) + L-glutamate + ATP = (6S)-5,6,7,8-tetrahydrofolyl-(gamma-L-Glu)(n+1) + ADP + phosphate + H(+)</text>
        <dbReference type="Rhea" id="RHEA:10580"/>
        <dbReference type="Rhea" id="RHEA-COMP:14738"/>
        <dbReference type="Rhea" id="RHEA-COMP:14740"/>
        <dbReference type="ChEBI" id="CHEBI:15378"/>
        <dbReference type="ChEBI" id="CHEBI:29985"/>
        <dbReference type="ChEBI" id="CHEBI:30616"/>
        <dbReference type="ChEBI" id="CHEBI:43474"/>
        <dbReference type="ChEBI" id="CHEBI:141005"/>
        <dbReference type="ChEBI" id="CHEBI:456216"/>
        <dbReference type="EC" id="6.3.2.17"/>
    </reaction>
</comment>
<evidence type="ECO:0000256" key="13">
    <source>
        <dbReference type="ARBA" id="ARBA00022842"/>
    </source>
</evidence>
<dbReference type="InterPro" id="IPR013221">
    <property type="entry name" value="Mur_ligase_cen"/>
</dbReference>
<evidence type="ECO:0000313" key="21">
    <source>
        <dbReference type="EMBL" id="ELY58579.1"/>
    </source>
</evidence>
<keyword evidence="13" id="KW-0460">Magnesium</keyword>
<keyword evidence="22" id="KW-1185">Reference proteome</keyword>
<evidence type="ECO:0000256" key="16">
    <source>
        <dbReference type="ARBA" id="ARBA00047493"/>
    </source>
</evidence>
<dbReference type="InterPro" id="IPR045031">
    <property type="entry name" value="DHP_synth-like"/>
</dbReference>
<sequence length="805" mass="85564">MKYHDAIAALESLQRRRPKLGTETTAALLAELDHPHEDVDCVQIAGSNGKGSTARMLERILREAGYDVGLYTSPDLDDVRERIRVDGRKIPKARVRALVAALEGAVERLREDGDPPTYFEALTALALSHFAAESVDVAVLEVGIGGRYDATSAVDPVASAVTSVSLEHTDLLGETVEEIARDKAQVAPDDAPLVTGASGAALEAIRTETDVVSVGPADADVIATEEGLASPIESAVSLTAPEWAVETNVPLPGPHQGTNAGVAAALADQLAPVDPKTIARGLRKAHWPGRFEVVSRAPLAVLDGAHNPGACETLADVLERYAFEDLHLVFGAMTEKDHEGMAAALPAPDAAYLCRPNVPRAAELDALADAVGDRAGRIDRSGSVLEAVERALSRADEDDCVLVAGSLYAVAEARDRWSRLQVPKRTATEREARAVLEGMGLESSAVEATAERSVGRTVKTHLREPQADRVREAFAAIGGSCTLSRTETSTRRVTTVLSGTDAQFRALIDELAADELGLADVANQLREVLEDADREGDGGRLPWDRETAVMGVLNVTPDSFHDGGEYDVLEDAVARAEAMVEAGADVIDVGGESTRPGADPISAAEEIDRVVPVLRRIEDLEVPLSVDTRKAAVADAALEAGADVVNDVSGLEDPEMRFVVADRDASLVVTHSLETPVDPDRSVAYDDVVEEVLYDLRETVLRAERAGVDRDRIVVDPGLGFGKDPEDCFALLDRLGEFRALGCPLMVGHSRKSMFERVGCEPGERLPPTVAVTTLAAARGADVVRVHDVAANDAAVRTVRATNGR</sequence>
<evidence type="ECO:0000259" key="20">
    <source>
        <dbReference type="PROSITE" id="PS50972"/>
    </source>
</evidence>
<dbReference type="SUPFAM" id="SSF53244">
    <property type="entry name" value="MurD-like peptide ligases, peptide-binding domain"/>
    <property type="match status" value="1"/>
</dbReference>
<dbReference type="GO" id="GO:0046872">
    <property type="term" value="F:metal ion binding"/>
    <property type="evidence" value="ECO:0007669"/>
    <property type="project" value="UniProtKB-KW"/>
</dbReference>
<dbReference type="GO" id="GO:0004156">
    <property type="term" value="F:dihydropteroate synthase activity"/>
    <property type="evidence" value="ECO:0007669"/>
    <property type="project" value="UniProtKB-EC"/>
</dbReference>
<dbReference type="PANTHER" id="PTHR20941">
    <property type="entry name" value="FOLATE SYNTHESIS PROTEINS"/>
    <property type="match status" value="1"/>
</dbReference>
<dbReference type="Gene3D" id="3.20.20.20">
    <property type="entry name" value="Dihydropteroate synthase-like"/>
    <property type="match status" value="1"/>
</dbReference>
<evidence type="ECO:0000256" key="10">
    <source>
        <dbReference type="ARBA" id="ARBA00022723"/>
    </source>
</evidence>
<dbReference type="InterPro" id="IPR006390">
    <property type="entry name" value="DHP_synth_dom"/>
</dbReference>
<dbReference type="InterPro" id="IPR036615">
    <property type="entry name" value="Mur_ligase_C_dom_sf"/>
</dbReference>
<feature type="domain" description="Pterin-binding" evidence="20">
    <location>
        <begin position="547"/>
        <end position="797"/>
    </location>
</feature>
<keyword evidence="8" id="KW-0436">Ligase</keyword>
<dbReference type="NCBIfam" id="TIGR01499">
    <property type="entry name" value="folC"/>
    <property type="match status" value="1"/>
</dbReference>
<evidence type="ECO:0000256" key="15">
    <source>
        <dbReference type="ARBA" id="ARBA00023268"/>
    </source>
</evidence>
<proteinExistence type="inferred from homology"/>
<evidence type="ECO:0000256" key="12">
    <source>
        <dbReference type="ARBA" id="ARBA00022840"/>
    </source>
</evidence>
<reference evidence="21 22" key="1">
    <citation type="journal article" date="2014" name="PLoS Genet.">
        <title>Phylogenetically driven sequencing of extremely halophilic archaea reveals strategies for static and dynamic osmo-response.</title>
        <authorList>
            <person name="Becker E.A."/>
            <person name="Seitzer P.M."/>
            <person name="Tritt A."/>
            <person name="Larsen D."/>
            <person name="Krusor M."/>
            <person name="Yao A.I."/>
            <person name="Wu D."/>
            <person name="Madern D."/>
            <person name="Eisen J.A."/>
            <person name="Darling A.E."/>
            <person name="Facciotti M.T."/>
        </authorList>
    </citation>
    <scope>NUCLEOTIDE SEQUENCE [LARGE SCALE GENOMIC DNA]</scope>
    <source>
        <strain evidence="21 22">DSM 18795</strain>
    </source>
</reference>
<comment type="similarity">
    <text evidence="18">In the N-terminal section; belongs to the folylpolyglutamate synthase family.</text>
</comment>
<dbReference type="Gene3D" id="3.40.1190.10">
    <property type="entry name" value="Mur-like, catalytic domain"/>
    <property type="match status" value="1"/>
</dbReference>
<dbReference type="EC" id="2.5.1.15" evidence="6"/>
<evidence type="ECO:0000256" key="18">
    <source>
        <dbReference type="ARBA" id="ARBA00060901"/>
    </source>
</evidence>
<evidence type="ECO:0000256" key="17">
    <source>
        <dbReference type="ARBA" id="ARBA00057011"/>
    </source>
</evidence>
<dbReference type="Pfam" id="PF08245">
    <property type="entry name" value="Mur_ligase_M"/>
    <property type="match status" value="1"/>
</dbReference>
<dbReference type="GO" id="GO:0004326">
    <property type="term" value="F:tetrahydrofolylpolyglutamate synthase activity"/>
    <property type="evidence" value="ECO:0007669"/>
    <property type="project" value="UniProtKB-EC"/>
</dbReference>
<comment type="pathway">
    <text evidence="3">Cofactor biosynthesis; tetrahydrofolate biosynthesis; 7,8-dihydrofolate from 2-amino-4-hydroxy-6-hydroxymethyl-7,8-dihydropteridine diphosphate and 4-aminobenzoate: step 1/2.</text>
</comment>
<evidence type="ECO:0000256" key="9">
    <source>
        <dbReference type="ARBA" id="ARBA00022679"/>
    </source>
</evidence>
<dbReference type="InterPro" id="IPR004101">
    <property type="entry name" value="Mur_ligase_C"/>
</dbReference>
<dbReference type="GO" id="GO:0046656">
    <property type="term" value="P:folic acid biosynthetic process"/>
    <property type="evidence" value="ECO:0007669"/>
    <property type="project" value="UniProtKB-KW"/>
</dbReference>
<dbReference type="EC" id="6.3.2.17" evidence="7"/>
<dbReference type="SUPFAM" id="SSF53623">
    <property type="entry name" value="MurD-like peptide ligases, catalytic domain"/>
    <property type="match status" value="1"/>
</dbReference>
<evidence type="ECO:0000256" key="1">
    <source>
        <dbReference type="ARBA" id="ARBA00000012"/>
    </source>
</evidence>
<evidence type="ECO:0000313" key="22">
    <source>
        <dbReference type="Proteomes" id="UP000011531"/>
    </source>
</evidence>
<evidence type="ECO:0000256" key="7">
    <source>
        <dbReference type="ARBA" id="ARBA00013025"/>
    </source>
</evidence>
<evidence type="ECO:0000256" key="4">
    <source>
        <dbReference type="ARBA" id="ARBA00005150"/>
    </source>
</evidence>
<dbReference type="OrthoDB" id="75177at2157"/>
<dbReference type="InterPro" id="IPR001645">
    <property type="entry name" value="Folylpolyglutamate_synth"/>
</dbReference>
<comment type="cofactor">
    <cofactor evidence="2">
        <name>Mg(2+)</name>
        <dbReference type="ChEBI" id="CHEBI:18420"/>
    </cofactor>
</comment>
<keyword evidence="15" id="KW-0511">Multifunctional enzyme</keyword>
<dbReference type="AlphaFoldDB" id="L9XA03"/>
<dbReference type="EMBL" id="AOIA01000114">
    <property type="protein sequence ID" value="ELY58579.1"/>
    <property type="molecule type" value="Genomic_DNA"/>
</dbReference>
<accession>L9XA03</accession>
<dbReference type="InterPro" id="IPR011005">
    <property type="entry name" value="Dihydropteroate_synth-like_sf"/>
</dbReference>
<comment type="caution">
    <text evidence="21">The sequence shown here is derived from an EMBL/GenBank/DDBJ whole genome shotgun (WGS) entry which is preliminary data.</text>
</comment>
<name>L9XA03_9EURY</name>
<comment type="similarity">
    <text evidence="5">In the C-terminal section; belongs to the DHPS family.</text>
</comment>
<dbReference type="PROSITE" id="PS50972">
    <property type="entry name" value="PTERIN_BINDING"/>
    <property type="match status" value="1"/>
</dbReference>
<comment type="catalytic activity">
    <reaction evidence="1">
        <text>(7,8-dihydropterin-6-yl)methyl diphosphate + 4-aminobenzoate = 7,8-dihydropteroate + diphosphate</text>
        <dbReference type="Rhea" id="RHEA:19949"/>
        <dbReference type="ChEBI" id="CHEBI:17836"/>
        <dbReference type="ChEBI" id="CHEBI:17839"/>
        <dbReference type="ChEBI" id="CHEBI:33019"/>
        <dbReference type="ChEBI" id="CHEBI:72950"/>
        <dbReference type="EC" id="2.5.1.15"/>
    </reaction>
</comment>
<dbReference type="PATRIC" id="fig|1227498.3.peg.2365"/>
<protein>
    <recommendedName>
        <fullName evidence="19">Probable bifunctional folylpolyglutamate synthase/dihydropteroate synthase</fullName>
        <ecNumber evidence="6">2.5.1.15</ecNumber>
        <ecNumber evidence="7">6.3.2.17</ecNumber>
    </recommendedName>
</protein>
<evidence type="ECO:0000256" key="19">
    <source>
        <dbReference type="ARBA" id="ARBA00068433"/>
    </source>
</evidence>
<keyword evidence="9" id="KW-0808">Transferase</keyword>
<dbReference type="Proteomes" id="UP000011531">
    <property type="component" value="Unassembled WGS sequence"/>
</dbReference>
<evidence type="ECO:0000256" key="6">
    <source>
        <dbReference type="ARBA" id="ARBA00012458"/>
    </source>
</evidence>